<keyword evidence="6" id="KW-0479">Metal-binding</keyword>
<dbReference type="UniPathway" id="UPA00118"/>
<dbReference type="FunFam" id="3.60.130.10:FF:000001">
    <property type="entry name" value="Trimethyllysine dioxygenase, mitochondrial"/>
    <property type="match status" value="1"/>
</dbReference>
<dbReference type="SUPFAM" id="SSF51197">
    <property type="entry name" value="Clavaminate synthase-like"/>
    <property type="match status" value="1"/>
</dbReference>
<evidence type="ECO:0000256" key="6">
    <source>
        <dbReference type="ARBA" id="ARBA00022723"/>
    </source>
</evidence>
<keyword evidence="9" id="KW-0560">Oxidoreductase</keyword>
<evidence type="ECO:0000313" key="20">
    <source>
        <dbReference type="RefSeq" id="XP_033534713.1"/>
    </source>
</evidence>
<protein>
    <recommendedName>
        <fullName evidence="5">trimethyllysine dioxygenase</fullName>
        <ecNumber evidence="5">1.14.11.8</ecNumber>
    </recommendedName>
    <alternativeName>
        <fullName evidence="12">Epsilon-trimethyllysine 2-oxoglutarate dioxygenase</fullName>
    </alternativeName>
    <alternativeName>
        <fullName evidence="11">TML hydroxylase</fullName>
    </alternativeName>
    <alternativeName>
        <fullName evidence="13">TML-alpha-ketoglutarate dioxygenase</fullName>
    </alternativeName>
</protein>
<evidence type="ECO:0000313" key="18">
    <source>
        <dbReference type="EMBL" id="KAF1813082.1"/>
    </source>
</evidence>
<dbReference type="InterPro" id="IPR038492">
    <property type="entry name" value="GBBH-like_N_sf"/>
</dbReference>
<keyword evidence="8 18" id="KW-0223">Dioxygenase</keyword>
<reference evidence="20" key="3">
    <citation type="submission" date="2025-04" db="UniProtKB">
        <authorList>
            <consortium name="RefSeq"/>
        </authorList>
    </citation>
    <scope>IDENTIFICATION</scope>
    <source>
        <strain evidence="20">CBS 781.70</strain>
    </source>
</reference>
<evidence type="ECO:0000256" key="14">
    <source>
        <dbReference type="ARBA" id="ARBA00046008"/>
    </source>
</evidence>
<name>A0A6G1G503_9PEZI</name>
<dbReference type="Gene3D" id="3.30.2020.30">
    <property type="match status" value="1"/>
</dbReference>
<evidence type="ECO:0000256" key="12">
    <source>
        <dbReference type="ARBA" id="ARBA00031778"/>
    </source>
</evidence>
<evidence type="ECO:0000256" key="2">
    <source>
        <dbReference type="ARBA" id="ARBA00001961"/>
    </source>
</evidence>
<dbReference type="InterPro" id="IPR012776">
    <property type="entry name" value="Trimethyllysine_dOase"/>
</dbReference>
<evidence type="ECO:0000256" key="11">
    <source>
        <dbReference type="ARBA" id="ARBA00030363"/>
    </source>
</evidence>
<reference evidence="18 20" key="1">
    <citation type="submission" date="2020-01" db="EMBL/GenBank/DDBJ databases">
        <authorList>
            <consortium name="DOE Joint Genome Institute"/>
            <person name="Haridas S."/>
            <person name="Albert R."/>
            <person name="Binder M."/>
            <person name="Bloem J."/>
            <person name="Labutti K."/>
            <person name="Salamov A."/>
            <person name="Andreopoulos B."/>
            <person name="Baker S.E."/>
            <person name="Barry K."/>
            <person name="Bills G."/>
            <person name="Bluhm B.H."/>
            <person name="Cannon C."/>
            <person name="Castanera R."/>
            <person name="Culley D.E."/>
            <person name="Daum C."/>
            <person name="Ezra D."/>
            <person name="Gonzalez J.B."/>
            <person name="Henrissat B."/>
            <person name="Kuo A."/>
            <person name="Liang C."/>
            <person name="Lipzen A."/>
            <person name="Lutzoni F."/>
            <person name="Magnuson J."/>
            <person name="Mondo S."/>
            <person name="Nolan M."/>
            <person name="Ohm R."/>
            <person name="Pangilinan J."/>
            <person name="Park H.-J."/>
            <person name="Ramirez L."/>
            <person name="Alfaro M."/>
            <person name="Sun H."/>
            <person name="Tritt A."/>
            <person name="Yoshinaga Y."/>
            <person name="Zwiers L.-H."/>
            <person name="Turgeon B.G."/>
            <person name="Goodwin S.B."/>
            <person name="Spatafora J.W."/>
            <person name="Crous P.W."/>
            <person name="Grigoriev I.V."/>
        </authorList>
    </citation>
    <scope>NUCLEOTIDE SEQUENCE</scope>
    <source>
        <strain evidence="18 20">CBS 781.70</strain>
    </source>
</reference>
<reference evidence="20" key="2">
    <citation type="submission" date="2020-04" db="EMBL/GenBank/DDBJ databases">
        <authorList>
            <consortium name="NCBI Genome Project"/>
        </authorList>
    </citation>
    <scope>NUCLEOTIDE SEQUENCE</scope>
    <source>
        <strain evidence="20">CBS 781.70</strain>
    </source>
</reference>
<dbReference type="Proteomes" id="UP000504638">
    <property type="component" value="Unplaced"/>
</dbReference>
<dbReference type="OrthoDB" id="408743at2759"/>
<feature type="non-terminal residue" evidence="18">
    <location>
        <position position="1"/>
    </location>
</feature>
<feature type="domain" description="Gamma-butyrobetaine hydroxylase-like N-terminal" evidence="17">
    <location>
        <begin position="2"/>
        <end position="58"/>
    </location>
</feature>
<gene>
    <name evidence="18 20" type="ORF">P152DRAFT_395936</name>
</gene>
<dbReference type="GeneID" id="54416900"/>
<dbReference type="InterPro" id="IPR042098">
    <property type="entry name" value="TauD-like_sf"/>
</dbReference>
<dbReference type="GO" id="GO:0045329">
    <property type="term" value="P:carnitine biosynthetic process"/>
    <property type="evidence" value="ECO:0007669"/>
    <property type="project" value="UniProtKB-UniPathway"/>
</dbReference>
<comment type="cofactor">
    <cofactor evidence="1">
        <name>Fe(2+)</name>
        <dbReference type="ChEBI" id="CHEBI:29033"/>
    </cofactor>
</comment>
<evidence type="ECO:0000256" key="5">
    <source>
        <dbReference type="ARBA" id="ARBA00012267"/>
    </source>
</evidence>
<organism evidence="18">
    <name type="scientific">Eremomyces bilateralis CBS 781.70</name>
    <dbReference type="NCBI Taxonomy" id="1392243"/>
    <lineage>
        <taxon>Eukaryota</taxon>
        <taxon>Fungi</taxon>
        <taxon>Dikarya</taxon>
        <taxon>Ascomycota</taxon>
        <taxon>Pezizomycotina</taxon>
        <taxon>Dothideomycetes</taxon>
        <taxon>Dothideomycetes incertae sedis</taxon>
        <taxon>Eremomycetales</taxon>
        <taxon>Eremomycetaceae</taxon>
        <taxon>Eremomyces</taxon>
    </lineage>
</organism>
<feature type="domain" description="TauD/TfdA-like" evidence="16">
    <location>
        <begin position="84"/>
        <end position="324"/>
    </location>
</feature>
<dbReference type="Gene3D" id="3.60.130.10">
    <property type="entry name" value="Clavaminate synthase-like"/>
    <property type="match status" value="1"/>
</dbReference>
<dbReference type="GO" id="GO:0050353">
    <property type="term" value="F:trimethyllysine dioxygenase activity"/>
    <property type="evidence" value="ECO:0007669"/>
    <property type="project" value="UniProtKB-EC"/>
</dbReference>
<evidence type="ECO:0000256" key="4">
    <source>
        <dbReference type="ARBA" id="ARBA00008654"/>
    </source>
</evidence>
<dbReference type="EMBL" id="ML975156">
    <property type="protein sequence ID" value="KAF1813082.1"/>
    <property type="molecule type" value="Genomic_DNA"/>
</dbReference>
<dbReference type="AlphaFoldDB" id="A0A6G1G503"/>
<keyword evidence="7" id="KW-0124">Carnitine biosynthesis</keyword>
<comment type="function">
    <text evidence="14">Converts trimethyllysine (TML) into hydroxytrimethyllysine (HTML).</text>
</comment>
<dbReference type="RefSeq" id="XP_033534713.1">
    <property type="nucleotide sequence ID" value="XM_033676330.1"/>
</dbReference>
<dbReference type="PANTHER" id="PTHR10696:SF51">
    <property type="entry name" value="TRIMETHYLLYSINE DIOXYGENASE, MITOCHONDRIAL"/>
    <property type="match status" value="1"/>
</dbReference>
<evidence type="ECO:0000259" key="17">
    <source>
        <dbReference type="Pfam" id="PF06155"/>
    </source>
</evidence>
<sequence length="351" mass="40021">IRDHCRCPTCFHPETKQRLIETFLELPEDIHILDVREEGDLVQIVSDGHTSQYPRDWLAASALKGKTRAVGRQGTTDETDFKQTPVEVEYAKVMESDEGVGEWLLLIRKYGFAYVNGCPATPEATEKLLERISYIRNTHYGAFWDFTANMAAKDTAYTTLAIGSHTDTTYFSDPCGLQMFHLLSHTGGQGGKSLLSDGFATAKALRDEDPQAYKILSEVPVHSHASGNEGLSIQPFQTYPVLNHDTQSGELIQVRWNTTDRAAIDLPLEDMDLWYKAARKWARQLEHHHYWEQLRPERPLIFDNWRVLHGRSNFTGKRRLCGGYINHDDFISRFKMTNFGETKVLEQVSLG</sequence>
<dbReference type="CDD" id="cd00250">
    <property type="entry name" value="CAS_like"/>
    <property type="match status" value="1"/>
</dbReference>
<evidence type="ECO:0000256" key="7">
    <source>
        <dbReference type="ARBA" id="ARBA00022873"/>
    </source>
</evidence>
<dbReference type="NCBIfam" id="TIGR02410">
    <property type="entry name" value="carnitine_TMLD"/>
    <property type="match status" value="1"/>
</dbReference>
<evidence type="ECO:0000256" key="3">
    <source>
        <dbReference type="ARBA" id="ARBA00005022"/>
    </source>
</evidence>
<dbReference type="InterPro" id="IPR003819">
    <property type="entry name" value="TauD/TfdA-like"/>
</dbReference>
<dbReference type="Pfam" id="PF02668">
    <property type="entry name" value="TauD"/>
    <property type="match status" value="1"/>
</dbReference>
<comment type="catalytic activity">
    <reaction evidence="15">
        <text>N(6),N(6),N(6)-trimethyl-L-lysine + 2-oxoglutarate + O2 = (3S)-3-hydroxy-N(6),N(6),N(6)-trimethyl-L-lysine + succinate + CO2</text>
        <dbReference type="Rhea" id="RHEA:14181"/>
        <dbReference type="ChEBI" id="CHEBI:15379"/>
        <dbReference type="ChEBI" id="CHEBI:16526"/>
        <dbReference type="ChEBI" id="CHEBI:16810"/>
        <dbReference type="ChEBI" id="CHEBI:30031"/>
        <dbReference type="ChEBI" id="CHEBI:58100"/>
        <dbReference type="ChEBI" id="CHEBI:141499"/>
        <dbReference type="EC" id="1.14.11.8"/>
    </reaction>
</comment>
<evidence type="ECO:0000256" key="13">
    <source>
        <dbReference type="ARBA" id="ARBA00032283"/>
    </source>
</evidence>
<evidence type="ECO:0000256" key="15">
    <source>
        <dbReference type="ARBA" id="ARBA00049334"/>
    </source>
</evidence>
<comment type="pathway">
    <text evidence="3">Amine and polyamine biosynthesis; carnitine biosynthesis.</text>
</comment>
<keyword evidence="10" id="KW-0408">Iron</keyword>
<evidence type="ECO:0000256" key="1">
    <source>
        <dbReference type="ARBA" id="ARBA00001954"/>
    </source>
</evidence>
<dbReference type="EC" id="1.14.11.8" evidence="5"/>
<dbReference type="InterPro" id="IPR050411">
    <property type="entry name" value="AlphaKG_dependent_hydroxylases"/>
</dbReference>
<dbReference type="PANTHER" id="PTHR10696">
    <property type="entry name" value="GAMMA-BUTYROBETAINE HYDROXYLASE-RELATED"/>
    <property type="match status" value="1"/>
</dbReference>
<evidence type="ECO:0000256" key="10">
    <source>
        <dbReference type="ARBA" id="ARBA00023004"/>
    </source>
</evidence>
<proteinExistence type="inferred from homology"/>
<evidence type="ECO:0000259" key="16">
    <source>
        <dbReference type="Pfam" id="PF02668"/>
    </source>
</evidence>
<evidence type="ECO:0000313" key="19">
    <source>
        <dbReference type="Proteomes" id="UP000504638"/>
    </source>
</evidence>
<keyword evidence="19" id="KW-1185">Reference proteome</keyword>
<comment type="cofactor">
    <cofactor evidence="2">
        <name>L-ascorbate</name>
        <dbReference type="ChEBI" id="CHEBI:38290"/>
    </cofactor>
</comment>
<evidence type="ECO:0000256" key="9">
    <source>
        <dbReference type="ARBA" id="ARBA00023002"/>
    </source>
</evidence>
<accession>A0A6G1G503</accession>
<dbReference type="Pfam" id="PF06155">
    <property type="entry name" value="GBBH-like_N"/>
    <property type="match status" value="1"/>
</dbReference>
<dbReference type="GO" id="GO:0005739">
    <property type="term" value="C:mitochondrion"/>
    <property type="evidence" value="ECO:0007669"/>
    <property type="project" value="TreeGrafter"/>
</dbReference>
<dbReference type="GO" id="GO:0005506">
    <property type="term" value="F:iron ion binding"/>
    <property type="evidence" value="ECO:0007669"/>
    <property type="project" value="InterPro"/>
</dbReference>
<dbReference type="InterPro" id="IPR010376">
    <property type="entry name" value="GBBH-like_N"/>
</dbReference>
<evidence type="ECO:0000256" key="8">
    <source>
        <dbReference type="ARBA" id="ARBA00022964"/>
    </source>
</evidence>
<comment type="similarity">
    <text evidence="4">Belongs to the gamma-BBH/TMLD family.</text>
</comment>